<proteinExistence type="predicted"/>
<dbReference type="AlphaFoldDB" id="A0A0X1KNQ2"/>
<organism evidence="1 2">
    <name type="scientific">Pseudothermotoga hypogea DSM 11164 = NBRC 106472</name>
    <dbReference type="NCBI Taxonomy" id="1123384"/>
    <lineage>
        <taxon>Bacteria</taxon>
        <taxon>Thermotogati</taxon>
        <taxon>Thermotogota</taxon>
        <taxon>Thermotogae</taxon>
        <taxon>Thermotogales</taxon>
        <taxon>Thermotogaceae</taxon>
        <taxon>Pseudothermotoga</taxon>
    </lineage>
</organism>
<dbReference type="KEGG" id="phy:AJ81_00555"/>
<dbReference type="EMBL" id="CP007141">
    <property type="protein sequence ID" value="AJC72928.1"/>
    <property type="molecule type" value="Genomic_DNA"/>
</dbReference>
<dbReference type="PaxDb" id="1123384-AJ81_00555"/>
<evidence type="ECO:0000313" key="1">
    <source>
        <dbReference type="EMBL" id="AJC72928.1"/>
    </source>
</evidence>
<keyword evidence="2" id="KW-1185">Reference proteome</keyword>
<dbReference type="OrthoDB" id="44855at2"/>
<accession>A0A0X1KNQ2</accession>
<dbReference type="Proteomes" id="UP000077469">
    <property type="component" value="Chromosome"/>
</dbReference>
<reference evidence="1 2" key="1">
    <citation type="submission" date="2014-01" db="EMBL/GenBank/DDBJ databases">
        <title>Genome sequencing of Thermotog hypogea.</title>
        <authorList>
            <person name="Zhang X."/>
            <person name="Alvare G."/>
            <person name="Fristensky B."/>
            <person name="Chen L."/>
            <person name="Suen T."/>
            <person name="Chen Q."/>
            <person name="Ma K."/>
        </authorList>
    </citation>
    <scope>NUCLEOTIDE SEQUENCE [LARGE SCALE GENOMIC DNA]</scope>
    <source>
        <strain evidence="1 2">DSM 11164</strain>
    </source>
</reference>
<name>A0A0X1KNQ2_9THEM</name>
<dbReference type="PATRIC" id="fig|1123384.7.peg.105"/>
<sequence>MVLADIVDFTNDGRSVTSSGVWSFRTNPAGIVENEVRQILLSNTLRISSVRNVRSFTFALIEPSLDTLAGVLSISAEFSDFNQERMSFLYGVAGTAGLTSLGVNFGIERTVKNAAVDTSIVLDVGAKGKFVENGPLGYGLAVKNFRIWSSDPQLANQATFGAGLCLDYDQMKFALDVIYGFNELWTILPGAQLNLEPVSLYVTIPVFYSPENDSILAIDAGGSFQIGNLNIQVSVFYPFSKKESPDFFKELSYDYQIDFRIGVRW</sequence>
<gene>
    <name evidence="1" type="ORF">AJ81_00555</name>
</gene>
<protein>
    <submittedName>
        <fullName evidence="1">Uncharacterized protein</fullName>
    </submittedName>
</protein>
<dbReference type="STRING" id="1123384.AJ81_00555"/>
<evidence type="ECO:0000313" key="2">
    <source>
        <dbReference type="Proteomes" id="UP000077469"/>
    </source>
</evidence>